<dbReference type="GeneID" id="33570636"/>
<organism evidence="3 4">
    <name type="scientific">Lobosporangium transversale</name>
    <dbReference type="NCBI Taxonomy" id="64571"/>
    <lineage>
        <taxon>Eukaryota</taxon>
        <taxon>Fungi</taxon>
        <taxon>Fungi incertae sedis</taxon>
        <taxon>Mucoromycota</taxon>
        <taxon>Mortierellomycotina</taxon>
        <taxon>Mortierellomycetes</taxon>
        <taxon>Mortierellales</taxon>
        <taxon>Mortierellaceae</taxon>
        <taxon>Lobosporangium</taxon>
    </lineage>
</organism>
<keyword evidence="2" id="KW-0812">Transmembrane</keyword>
<evidence type="ECO:0000256" key="1">
    <source>
        <dbReference type="SAM" id="MobiDB-lite"/>
    </source>
</evidence>
<sequence length="392" mass="44006">MASDMTSPPSSQSQHPHLNTSTIVEIPSSSLSHVSPTLLSNLSNLSDITANINTKVTTISSIQKSTSPSCSSPRIRYCCCFPVSSGIWVISLLLIIPSVALILCFNVVNVRNLVRFNSPAHVKNFYTIVYSFYTVVGVVIAICLRRMRIQKQLKALIILYWLLFLTTIIEGIYFGIMMSKQKAKLVSYCENRFDNSNNNNNNNDSNSISNPSGGEASLGPNPKPSSPLICQGAGTIISIFYILGPGGWILLHSAWILIVVLYSKALRRQHPVVDEEEASTFRMLPNHRENAATEKYYQYSSKKSGSFPWRHLRPDINEKLATQRRQDKEEENSDDDEAEAQETAATRSRERGKERAEEGLGDQDPSSFSRPAMPRQQKSWWMEQIEANRAKR</sequence>
<dbReference type="OrthoDB" id="2436331at2759"/>
<keyword evidence="2" id="KW-1133">Transmembrane helix</keyword>
<feature type="compositionally biased region" description="Acidic residues" evidence="1">
    <location>
        <begin position="329"/>
        <end position="340"/>
    </location>
</feature>
<feature type="transmembrane region" description="Helical" evidence="2">
    <location>
        <begin position="128"/>
        <end position="144"/>
    </location>
</feature>
<dbReference type="Proteomes" id="UP000193648">
    <property type="component" value="Unassembled WGS sequence"/>
</dbReference>
<dbReference type="EMBL" id="MCFF01000018">
    <property type="protein sequence ID" value="ORZ16167.1"/>
    <property type="molecule type" value="Genomic_DNA"/>
</dbReference>
<dbReference type="RefSeq" id="XP_021881514.1">
    <property type="nucleotide sequence ID" value="XM_022028793.1"/>
</dbReference>
<dbReference type="InParanoid" id="A0A1Y2GN89"/>
<feature type="transmembrane region" description="Helical" evidence="2">
    <location>
        <begin position="156"/>
        <end position="176"/>
    </location>
</feature>
<reference evidence="3 4" key="1">
    <citation type="submission" date="2016-07" db="EMBL/GenBank/DDBJ databases">
        <title>Pervasive Adenine N6-methylation of Active Genes in Fungi.</title>
        <authorList>
            <consortium name="DOE Joint Genome Institute"/>
            <person name="Mondo S.J."/>
            <person name="Dannebaum R.O."/>
            <person name="Kuo R.C."/>
            <person name="Labutti K."/>
            <person name="Haridas S."/>
            <person name="Kuo A."/>
            <person name="Salamov A."/>
            <person name="Ahrendt S.R."/>
            <person name="Lipzen A."/>
            <person name="Sullivan W."/>
            <person name="Andreopoulos W.B."/>
            <person name="Clum A."/>
            <person name="Lindquist E."/>
            <person name="Daum C."/>
            <person name="Ramamoorthy G.K."/>
            <person name="Gryganskyi A."/>
            <person name="Culley D."/>
            <person name="Magnuson J.K."/>
            <person name="James T.Y."/>
            <person name="O'Malley M.A."/>
            <person name="Stajich J.E."/>
            <person name="Spatafora J.W."/>
            <person name="Visel A."/>
            <person name="Grigoriev I.V."/>
        </authorList>
    </citation>
    <scope>NUCLEOTIDE SEQUENCE [LARGE SCALE GENOMIC DNA]</scope>
    <source>
        <strain evidence="3 4">NRRL 3116</strain>
    </source>
</reference>
<feature type="compositionally biased region" description="Basic and acidic residues" evidence="1">
    <location>
        <begin position="347"/>
        <end position="358"/>
    </location>
</feature>
<comment type="caution">
    <text evidence="3">The sequence shown here is derived from an EMBL/GenBank/DDBJ whole genome shotgun (WGS) entry which is preliminary data.</text>
</comment>
<feature type="region of interest" description="Disordered" evidence="1">
    <location>
        <begin position="321"/>
        <end position="392"/>
    </location>
</feature>
<evidence type="ECO:0000313" key="4">
    <source>
        <dbReference type="Proteomes" id="UP000193648"/>
    </source>
</evidence>
<evidence type="ECO:0000256" key="2">
    <source>
        <dbReference type="SAM" id="Phobius"/>
    </source>
</evidence>
<protein>
    <submittedName>
        <fullName evidence="3">Uncharacterized protein</fullName>
    </submittedName>
</protein>
<keyword evidence="2" id="KW-0472">Membrane</keyword>
<feature type="region of interest" description="Disordered" evidence="1">
    <location>
        <begin position="197"/>
        <end position="222"/>
    </location>
</feature>
<evidence type="ECO:0000313" key="3">
    <source>
        <dbReference type="EMBL" id="ORZ16167.1"/>
    </source>
</evidence>
<dbReference type="AlphaFoldDB" id="A0A1Y2GN89"/>
<gene>
    <name evidence="3" type="ORF">BCR41DRAFT_396304</name>
</gene>
<keyword evidence="4" id="KW-1185">Reference proteome</keyword>
<feature type="compositionally biased region" description="Low complexity" evidence="1">
    <location>
        <begin position="197"/>
        <end position="212"/>
    </location>
</feature>
<accession>A0A1Y2GN89</accession>
<feature type="transmembrane region" description="Helical" evidence="2">
    <location>
        <begin position="86"/>
        <end position="108"/>
    </location>
</feature>
<name>A0A1Y2GN89_9FUNG</name>
<feature type="transmembrane region" description="Helical" evidence="2">
    <location>
        <begin position="236"/>
        <end position="262"/>
    </location>
</feature>
<proteinExistence type="predicted"/>